<dbReference type="Proteomes" id="UP000715781">
    <property type="component" value="Unassembled WGS sequence"/>
</dbReference>
<dbReference type="GO" id="GO:0006355">
    <property type="term" value="P:regulation of DNA-templated transcription"/>
    <property type="evidence" value="ECO:0007669"/>
    <property type="project" value="InterPro"/>
</dbReference>
<evidence type="ECO:0000313" key="3">
    <source>
        <dbReference type="Proteomes" id="UP000715781"/>
    </source>
</evidence>
<dbReference type="EMBL" id="JAHHHN010000045">
    <property type="protein sequence ID" value="MBW4565718.1"/>
    <property type="molecule type" value="Genomic_DNA"/>
</dbReference>
<reference evidence="2" key="2">
    <citation type="journal article" date="2022" name="Microbiol. Resour. Announc.">
        <title>Metagenome Sequencing to Explore Phylogenomics of Terrestrial Cyanobacteria.</title>
        <authorList>
            <person name="Ward R.D."/>
            <person name="Stajich J.E."/>
            <person name="Johansen J.R."/>
            <person name="Huntemann M."/>
            <person name="Clum A."/>
            <person name="Foster B."/>
            <person name="Foster B."/>
            <person name="Roux S."/>
            <person name="Palaniappan K."/>
            <person name="Varghese N."/>
            <person name="Mukherjee S."/>
            <person name="Reddy T.B.K."/>
            <person name="Daum C."/>
            <person name="Copeland A."/>
            <person name="Chen I.A."/>
            <person name="Ivanova N.N."/>
            <person name="Kyrpides N.C."/>
            <person name="Shapiro N."/>
            <person name="Eloe-Fadrosh E.A."/>
            <person name="Pietrasiak N."/>
        </authorList>
    </citation>
    <scope>NUCLEOTIDE SEQUENCE</scope>
    <source>
        <strain evidence="2">JT2-VF2</strain>
    </source>
</reference>
<dbReference type="Gene3D" id="1.10.1220.10">
    <property type="entry name" value="Met repressor-like"/>
    <property type="match status" value="1"/>
</dbReference>
<gene>
    <name evidence="2" type="ORF">KME32_32480</name>
</gene>
<dbReference type="InterPro" id="IPR013321">
    <property type="entry name" value="Arc_rbn_hlx_hlx"/>
</dbReference>
<evidence type="ECO:0000259" key="1">
    <source>
        <dbReference type="Pfam" id="PF07878"/>
    </source>
</evidence>
<sequence>MTKRFSVTLPDTVFEQLEALAGNQGRTTANLAAYLIEVGVRNMKLDPLPTEKGKNE</sequence>
<comment type="caution">
    <text evidence="2">The sequence shown here is derived from an EMBL/GenBank/DDBJ whole genome shotgun (WGS) entry which is preliminary data.</text>
</comment>
<protein>
    <recommendedName>
        <fullName evidence="1">CopG-like ribbon-helix-helix domain-containing protein</fullName>
    </recommendedName>
</protein>
<proteinExistence type="predicted"/>
<dbReference type="AlphaFoldDB" id="A0A951Q562"/>
<reference evidence="2" key="1">
    <citation type="submission" date="2021-05" db="EMBL/GenBank/DDBJ databases">
        <authorList>
            <person name="Pietrasiak N."/>
            <person name="Ward R."/>
            <person name="Stajich J.E."/>
            <person name="Kurbessoian T."/>
        </authorList>
    </citation>
    <scope>NUCLEOTIDE SEQUENCE</scope>
    <source>
        <strain evidence="2">JT2-VF2</strain>
    </source>
</reference>
<name>A0A951Q562_9NOST</name>
<accession>A0A951Q562</accession>
<feature type="domain" description="CopG-like ribbon-helix-helix" evidence="1">
    <location>
        <begin position="2"/>
        <end position="42"/>
    </location>
</feature>
<organism evidence="2 3">
    <name type="scientific">Mojavia pulchra JT2-VF2</name>
    <dbReference type="NCBI Taxonomy" id="287848"/>
    <lineage>
        <taxon>Bacteria</taxon>
        <taxon>Bacillati</taxon>
        <taxon>Cyanobacteriota</taxon>
        <taxon>Cyanophyceae</taxon>
        <taxon>Nostocales</taxon>
        <taxon>Nostocaceae</taxon>
    </lineage>
</organism>
<dbReference type="Pfam" id="PF07878">
    <property type="entry name" value="RHH_5"/>
    <property type="match status" value="1"/>
</dbReference>
<evidence type="ECO:0000313" key="2">
    <source>
        <dbReference type="EMBL" id="MBW4565718.1"/>
    </source>
</evidence>
<dbReference type="InterPro" id="IPR012869">
    <property type="entry name" value="RHH_5"/>
</dbReference>